<dbReference type="Proteomes" id="UP000009168">
    <property type="component" value="Unassembled WGS sequence"/>
</dbReference>
<protein>
    <submittedName>
        <fullName evidence="1">Uncharacterized protein</fullName>
    </submittedName>
</protein>
<dbReference type="GeneID" id="7840710"/>
<organism evidence="1 2">
    <name type="scientific">Tetrahymena thermophila (strain SB210)</name>
    <dbReference type="NCBI Taxonomy" id="312017"/>
    <lineage>
        <taxon>Eukaryota</taxon>
        <taxon>Sar</taxon>
        <taxon>Alveolata</taxon>
        <taxon>Ciliophora</taxon>
        <taxon>Intramacronucleata</taxon>
        <taxon>Oligohymenophorea</taxon>
        <taxon>Hymenostomatida</taxon>
        <taxon>Tetrahymenina</taxon>
        <taxon>Tetrahymenidae</taxon>
        <taxon>Tetrahymena</taxon>
    </lineage>
</organism>
<dbReference type="KEGG" id="tet:TTHERM_00259270"/>
<evidence type="ECO:0000313" key="1">
    <source>
        <dbReference type="EMBL" id="EAR88732.1"/>
    </source>
</evidence>
<proteinExistence type="predicted"/>
<dbReference type="InParanoid" id="Q22UF5"/>
<dbReference type="AlphaFoldDB" id="Q22UF5"/>
<dbReference type="RefSeq" id="XP_001008977.1">
    <property type="nucleotide sequence ID" value="XM_001008977.1"/>
</dbReference>
<evidence type="ECO:0000313" key="2">
    <source>
        <dbReference type="Proteomes" id="UP000009168"/>
    </source>
</evidence>
<sequence length="115" mass="13669">MIRYQQNFDFQESLQKHFNQNNFQNINLSPQSIKLTQTISSEPDEKQKMFKGNNSMKNMRNKWSYYTRNPKSNQIQLKDMTPSNMSSSQNTYFTGDYILEANSPIHNQDIFKTQN</sequence>
<dbReference type="EMBL" id="GG662830">
    <property type="protein sequence ID" value="EAR88732.1"/>
    <property type="molecule type" value="Genomic_DNA"/>
</dbReference>
<dbReference type="HOGENOM" id="CLU_1900456_0_0_1"/>
<accession>Q22UF5</accession>
<keyword evidence="2" id="KW-1185">Reference proteome</keyword>
<reference evidence="2" key="1">
    <citation type="journal article" date="2006" name="PLoS Biol.">
        <title>Macronuclear genome sequence of the ciliate Tetrahymena thermophila, a model eukaryote.</title>
        <authorList>
            <person name="Eisen J.A."/>
            <person name="Coyne R.S."/>
            <person name="Wu M."/>
            <person name="Wu D."/>
            <person name="Thiagarajan M."/>
            <person name="Wortman J.R."/>
            <person name="Badger J.H."/>
            <person name="Ren Q."/>
            <person name="Amedeo P."/>
            <person name="Jones K.M."/>
            <person name="Tallon L.J."/>
            <person name="Delcher A.L."/>
            <person name="Salzberg S.L."/>
            <person name="Silva J.C."/>
            <person name="Haas B.J."/>
            <person name="Majoros W.H."/>
            <person name="Farzad M."/>
            <person name="Carlton J.M."/>
            <person name="Smith R.K. Jr."/>
            <person name="Garg J."/>
            <person name="Pearlman R.E."/>
            <person name="Karrer K.M."/>
            <person name="Sun L."/>
            <person name="Manning G."/>
            <person name="Elde N.C."/>
            <person name="Turkewitz A.P."/>
            <person name="Asai D.J."/>
            <person name="Wilkes D.E."/>
            <person name="Wang Y."/>
            <person name="Cai H."/>
            <person name="Collins K."/>
            <person name="Stewart B.A."/>
            <person name="Lee S.R."/>
            <person name="Wilamowska K."/>
            <person name="Weinberg Z."/>
            <person name="Ruzzo W.L."/>
            <person name="Wloga D."/>
            <person name="Gaertig J."/>
            <person name="Frankel J."/>
            <person name="Tsao C.-C."/>
            <person name="Gorovsky M.A."/>
            <person name="Keeling P.J."/>
            <person name="Waller R.F."/>
            <person name="Patron N.J."/>
            <person name="Cherry J.M."/>
            <person name="Stover N.A."/>
            <person name="Krieger C.J."/>
            <person name="del Toro C."/>
            <person name="Ryder H.F."/>
            <person name="Williamson S.C."/>
            <person name="Barbeau R.A."/>
            <person name="Hamilton E.P."/>
            <person name="Orias E."/>
        </authorList>
    </citation>
    <scope>NUCLEOTIDE SEQUENCE [LARGE SCALE GENOMIC DNA]</scope>
    <source>
        <strain evidence="2">SB210</strain>
    </source>
</reference>
<name>Q22UF5_TETTS</name>
<gene>
    <name evidence="1" type="ORF">TTHERM_00259270</name>
</gene>